<gene>
    <name evidence="1" type="ORF">HMPREF9123_0098</name>
</gene>
<keyword evidence="2" id="KW-1185">Reference proteome</keyword>
<dbReference type="AlphaFoldDB" id="F2B8P5"/>
<dbReference type="EMBL" id="AFAY01000003">
    <property type="protein sequence ID" value="EGF12118.1"/>
    <property type="molecule type" value="Genomic_DNA"/>
</dbReference>
<evidence type="ECO:0000313" key="1">
    <source>
        <dbReference type="EMBL" id="EGF12118.1"/>
    </source>
</evidence>
<organism evidence="1 2">
    <name type="scientific">Neisseria bacilliformis ATCC BAA-1200</name>
    <dbReference type="NCBI Taxonomy" id="888742"/>
    <lineage>
        <taxon>Bacteria</taxon>
        <taxon>Pseudomonadati</taxon>
        <taxon>Pseudomonadota</taxon>
        <taxon>Betaproteobacteria</taxon>
        <taxon>Neisseriales</taxon>
        <taxon>Neisseriaceae</taxon>
        <taxon>Neisseria</taxon>
    </lineage>
</organism>
<protein>
    <submittedName>
        <fullName evidence="1">YedA like protein</fullName>
    </submittedName>
</protein>
<sequence>MLYRTSSHDLFADAFFIHQGRLMFASLHGRDANVLSFMAALTAPPEQGGIRQVGFRLPDDAQLHPPRTTAQQVYGMSKRISKYATHNFGVLTHMFLYADVLEEPDRDNRSAWIVQTDTAADLDKAVWQAVEQLSDVPLLPQWQPYLTAALTERESIRCYRKDSSEAALFNLQAAYVRIPEDFDILVSDGLRSGRLNG</sequence>
<dbReference type="HOGENOM" id="CLU_093840_0_0_4"/>
<dbReference type="Proteomes" id="UP000004105">
    <property type="component" value="Unassembled WGS sequence"/>
</dbReference>
<dbReference type="RefSeq" id="WP_007341113.1">
    <property type="nucleotide sequence ID" value="NZ_GL878494.1"/>
</dbReference>
<accession>F2B8P5</accession>
<evidence type="ECO:0000313" key="2">
    <source>
        <dbReference type="Proteomes" id="UP000004105"/>
    </source>
</evidence>
<proteinExistence type="predicted"/>
<dbReference type="OrthoDB" id="5563425at2"/>
<name>F2B8P5_9NEIS</name>
<reference evidence="1 2" key="1">
    <citation type="submission" date="2011-02" db="EMBL/GenBank/DDBJ databases">
        <authorList>
            <person name="Muzny D."/>
            <person name="Qin X."/>
            <person name="Deng J."/>
            <person name="Jiang H."/>
            <person name="Liu Y."/>
            <person name="Qu J."/>
            <person name="Song X.-Z."/>
            <person name="Zhang L."/>
            <person name="Thornton R."/>
            <person name="Coyle M."/>
            <person name="Francisco L."/>
            <person name="Jackson L."/>
            <person name="Javaid M."/>
            <person name="Korchina V."/>
            <person name="Kovar C."/>
            <person name="Mata R."/>
            <person name="Mathew T."/>
            <person name="Ngo R."/>
            <person name="Nguyen L."/>
            <person name="Nguyen N."/>
            <person name="Okwuonu G."/>
            <person name="Ongeri F."/>
            <person name="Pham C."/>
            <person name="Simmons D."/>
            <person name="Wilczek-Boney K."/>
            <person name="Hale W."/>
            <person name="Jakkamsetti A."/>
            <person name="Pham P."/>
            <person name="Ruth R."/>
            <person name="San Lucas F."/>
            <person name="Warren J."/>
            <person name="Zhang J."/>
            <person name="Zhao Z."/>
            <person name="Zhou C."/>
            <person name="Zhu D."/>
            <person name="Lee S."/>
            <person name="Bess C."/>
            <person name="Blankenburg K."/>
            <person name="Forbes L."/>
            <person name="Fu Q."/>
            <person name="Gubbala S."/>
            <person name="Hirani K."/>
            <person name="Jayaseelan J.C."/>
            <person name="Lara F."/>
            <person name="Munidasa M."/>
            <person name="Palculict T."/>
            <person name="Patil S."/>
            <person name="Pu L.-L."/>
            <person name="Saada N."/>
            <person name="Tang L."/>
            <person name="Weissenberger G."/>
            <person name="Zhu Y."/>
            <person name="Hemphill L."/>
            <person name="Shang Y."/>
            <person name="Youmans B."/>
            <person name="Ayvaz T."/>
            <person name="Ross M."/>
            <person name="Santibanez J."/>
            <person name="Aqrawi P."/>
            <person name="Gross S."/>
            <person name="Joshi V."/>
            <person name="Fowler G."/>
            <person name="Nazareth L."/>
            <person name="Reid J."/>
            <person name="Worley K."/>
            <person name="Petrosino J."/>
            <person name="Highlander S."/>
            <person name="Gibbs R."/>
        </authorList>
    </citation>
    <scope>NUCLEOTIDE SEQUENCE [LARGE SCALE GENOMIC DNA]</scope>
    <source>
        <strain evidence="1 2">ATCC BAA-1200</strain>
    </source>
</reference>
<comment type="caution">
    <text evidence="1">The sequence shown here is derived from an EMBL/GenBank/DDBJ whole genome shotgun (WGS) entry which is preliminary data.</text>
</comment>